<name>A0A3P6TAD3_LITSI</name>
<evidence type="ECO:0000313" key="4">
    <source>
        <dbReference type="EMBL" id="VDK82007.1"/>
    </source>
</evidence>
<feature type="domain" description="Ground-like" evidence="3">
    <location>
        <begin position="312"/>
        <end position="381"/>
    </location>
</feature>
<dbReference type="AlphaFoldDB" id="A0A3P6TAD3"/>
<gene>
    <name evidence="4" type="ORF">NLS_LOCUS5550</name>
</gene>
<evidence type="ECO:0000256" key="1">
    <source>
        <dbReference type="SAM" id="MobiDB-lite"/>
    </source>
</evidence>
<dbReference type="EMBL" id="UYRX01000424">
    <property type="protein sequence ID" value="VDK82007.1"/>
    <property type="molecule type" value="Genomic_DNA"/>
</dbReference>
<dbReference type="OMA" id="NDWETFI"/>
<keyword evidence="2" id="KW-0732">Signal</keyword>
<evidence type="ECO:0000313" key="5">
    <source>
        <dbReference type="Proteomes" id="UP000277928"/>
    </source>
</evidence>
<protein>
    <recommendedName>
        <fullName evidence="3">Ground-like domain-containing protein</fullName>
    </recommendedName>
</protein>
<feature type="region of interest" description="Disordered" evidence="1">
    <location>
        <begin position="178"/>
        <end position="201"/>
    </location>
</feature>
<reference evidence="4 5" key="1">
    <citation type="submission" date="2018-08" db="EMBL/GenBank/DDBJ databases">
        <authorList>
            <person name="Laetsch R D."/>
            <person name="Stevens L."/>
            <person name="Kumar S."/>
            <person name="Blaxter L. M."/>
        </authorList>
    </citation>
    <scope>NUCLEOTIDE SEQUENCE [LARGE SCALE GENOMIC DNA]</scope>
</reference>
<dbReference type="Proteomes" id="UP000277928">
    <property type="component" value="Unassembled WGS sequence"/>
</dbReference>
<proteinExistence type="predicted"/>
<dbReference type="OrthoDB" id="5775991at2759"/>
<sequence length="404" mass="46113">MVTLAMLLVIPAIILTSSESVEPALTISNRQSHDLAFIEDESTNIRQTLLQKLNKLAKKNSQKLIIFSGSDDSYHEHSPLATIQSYQNSSFHNDRRYATTTTTTTTTTTSDQAAAIKTSKLSSPLGISSKIPLKSSEILEEWKQIRERRLRYYKAFRQIQNLHRNKQRYNDDGNFMNAKESVDSGNRTLAPNYRQKKDRESYSSIDPTNITFNDWETFITDYSKVMPQNVHRAKVAARNPPFHYQKLSTRANDNEAMERLPPPNSKTIEEASIHTVKVYPPPSQQSVLHPDCIGARCEFDHANPFHPTELERCNSPRLKHIILQNIMEHDAEASKQAIYNVCEAEMEVPCNVICGTGFYSYIARATQFCLISTIDITCYAFIPACDFTSNLIQQQWSKQHRTKV</sequence>
<feature type="chain" id="PRO_5018047049" description="Ground-like domain-containing protein" evidence="2">
    <location>
        <begin position="21"/>
        <end position="404"/>
    </location>
</feature>
<organism evidence="4 5">
    <name type="scientific">Litomosoides sigmodontis</name>
    <name type="common">Filarial nematode worm</name>
    <dbReference type="NCBI Taxonomy" id="42156"/>
    <lineage>
        <taxon>Eukaryota</taxon>
        <taxon>Metazoa</taxon>
        <taxon>Ecdysozoa</taxon>
        <taxon>Nematoda</taxon>
        <taxon>Chromadorea</taxon>
        <taxon>Rhabditida</taxon>
        <taxon>Spirurina</taxon>
        <taxon>Spiruromorpha</taxon>
        <taxon>Filarioidea</taxon>
        <taxon>Onchocercidae</taxon>
        <taxon>Litomosoides</taxon>
    </lineage>
</organism>
<accession>A0A3P6TAD3</accession>
<keyword evidence="5" id="KW-1185">Reference proteome</keyword>
<feature type="signal peptide" evidence="2">
    <location>
        <begin position="1"/>
        <end position="20"/>
    </location>
</feature>
<evidence type="ECO:0000259" key="3">
    <source>
        <dbReference type="Pfam" id="PF04155"/>
    </source>
</evidence>
<evidence type="ECO:0000256" key="2">
    <source>
        <dbReference type="SAM" id="SignalP"/>
    </source>
</evidence>
<dbReference type="Pfam" id="PF04155">
    <property type="entry name" value="Ground-like"/>
    <property type="match status" value="1"/>
</dbReference>
<dbReference type="InterPro" id="IPR007284">
    <property type="entry name" value="Ground-like_dom"/>
</dbReference>